<feature type="transmembrane region" description="Helical" evidence="6">
    <location>
        <begin position="73"/>
        <end position="93"/>
    </location>
</feature>
<dbReference type="KEGG" id="mbak:MSBR3_2029"/>
<reference evidence="7" key="1">
    <citation type="submission" date="2014-07" db="EMBL/GenBank/DDBJ databases">
        <title>Methanogenic archaea and the global carbon cycle.</title>
        <authorList>
            <person name="Henriksen J.R."/>
            <person name="Luke J."/>
            <person name="Reinhart S."/>
            <person name="Benedict M.N."/>
            <person name="Youngblut N.D."/>
            <person name="Metcalf M.E."/>
            <person name="Whitaker R.J."/>
            <person name="Metcalf W.W."/>
        </authorList>
    </citation>
    <scope>NUCLEOTIDE SEQUENCE [LARGE SCALE GENOMIC DNA]</scope>
    <source>
        <strain evidence="7">3</strain>
    </source>
</reference>
<dbReference type="PANTHER" id="PTHR38825">
    <property type="entry name" value="LYSINE EXPORTER PROTEIN (LYSE/YGGA)"/>
    <property type="match status" value="1"/>
</dbReference>
<sequence length="218" mass="23774">MLTIEVLEALLLGFSVGLTGALVPGPMLFATIEISLKKGWLAGPQVVFGHMLVEAVLYVLILLGAASLVDSDMISLIFLLGGLSLLVFGLLTLKEARSTSSYVKTSKESPGLKLFSNPSLIGLVTSVSNPYFWIWWLTAGGALVLKEYELGVIIAMAYMIGHWTADLGWFTVVSGSFGHGKTLLSQKMHRYILYTCGVFLIIFGLYFMLNYNNSIHLS</sequence>
<name>A0A0E3SMD2_METBA</name>
<keyword evidence="3 6" id="KW-0812">Transmembrane</keyword>
<protein>
    <submittedName>
        <fullName evidence="7">Transporter, LysE family</fullName>
    </submittedName>
</protein>
<feature type="transmembrane region" description="Helical" evidence="6">
    <location>
        <begin position="114"/>
        <end position="136"/>
    </location>
</feature>
<organism evidence="7 8">
    <name type="scientific">Methanosarcina barkeri 3</name>
    <dbReference type="NCBI Taxonomy" id="1434107"/>
    <lineage>
        <taxon>Archaea</taxon>
        <taxon>Methanobacteriati</taxon>
        <taxon>Methanobacteriota</taxon>
        <taxon>Stenosarchaea group</taxon>
        <taxon>Methanomicrobia</taxon>
        <taxon>Methanosarcinales</taxon>
        <taxon>Methanosarcinaceae</taxon>
        <taxon>Methanosarcina</taxon>
    </lineage>
</organism>
<dbReference type="OrthoDB" id="121309at2157"/>
<dbReference type="Proteomes" id="UP000033066">
    <property type="component" value="Chromosome"/>
</dbReference>
<proteinExistence type="predicted"/>
<evidence type="ECO:0000313" key="7">
    <source>
        <dbReference type="EMBL" id="AKB82607.1"/>
    </source>
</evidence>
<dbReference type="GeneID" id="24789600"/>
<accession>A0A0E3SMD2</accession>
<evidence type="ECO:0000256" key="1">
    <source>
        <dbReference type="ARBA" id="ARBA00004651"/>
    </source>
</evidence>
<evidence type="ECO:0000256" key="3">
    <source>
        <dbReference type="ARBA" id="ARBA00022692"/>
    </source>
</evidence>
<keyword evidence="2" id="KW-1003">Cell membrane</keyword>
<evidence type="ECO:0000256" key="6">
    <source>
        <dbReference type="SAM" id="Phobius"/>
    </source>
</evidence>
<dbReference type="AlphaFoldDB" id="A0A0E3SMD2"/>
<keyword evidence="4 6" id="KW-1133">Transmembrane helix</keyword>
<gene>
    <name evidence="7" type="ORF">MSBR3_2029</name>
</gene>
<comment type="subcellular location">
    <subcellularLocation>
        <location evidence="1">Cell membrane</location>
        <topology evidence="1">Multi-pass membrane protein</topology>
    </subcellularLocation>
</comment>
<keyword evidence="5 6" id="KW-0472">Membrane</keyword>
<evidence type="ECO:0000256" key="2">
    <source>
        <dbReference type="ARBA" id="ARBA00022475"/>
    </source>
</evidence>
<dbReference type="STRING" id="1434107.MSBR3_2029"/>
<dbReference type="EMBL" id="CP009517">
    <property type="protein sequence ID" value="AKB82607.1"/>
    <property type="molecule type" value="Genomic_DNA"/>
</dbReference>
<feature type="transmembrane region" description="Helical" evidence="6">
    <location>
        <begin position="12"/>
        <end position="34"/>
    </location>
</feature>
<feature type="transmembrane region" description="Helical" evidence="6">
    <location>
        <begin position="148"/>
        <end position="170"/>
    </location>
</feature>
<feature type="transmembrane region" description="Helical" evidence="6">
    <location>
        <begin position="46"/>
        <end position="67"/>
    </location>
</feature>
<evidence type="ECO:0000313" key="8">
    <source>
        <dbReference type="Proteomes" id="UP000033066"/>
    </source>
</evidence>
<dbReference type="RefSeq" id="WP_048108117.1">
    <property type="nucleotide sequence ID" value="NZ_CP009517.1"/>
</dbReference>
<dbReference type="GO" id="GO:0006865">
    <property type="term" value="P:amino acid transport"/>
    <property type="evidence" value="ECO:0007669"/>
    <property type="project" value="InterPro"/>
</dbReference>
<dbReference type="InterPro" id="IPR001123">
    <property type="entry name" value="LeuE-type"/>
</dbReference>
<feature type="transmembrane region" description="Helical" evidence="6">
    <location>
        <begin position="191"/>
        <end position="209"/>
    </location>
</feature>
<keyword evidence="8" id="KW-1185">Reference proteome</keyword>
<evidence type="ECO:0000256" key="5">
    <source>
        <dbReference type="ARBA" id="ARBA00023136"/>
    </source>
</evidence>
<evidence type="ECO:0000256" key="4">
    <source>
        <dbReference type="ARBA" id="ARBA00022989"/>
    </source>
</evidence>
<dbReference type="PATRIC" id="fig|1434107.4.peg.2604"/>
<dbReference type="GO" id="GO:0005886">
    <property type="term" value="C:plasma membrane"/>
    <property type="evidence" value="ECO:0007669"/>
    <property type="project" value="UniProtKB-SubCell"/>
</dbReference>
<dbReference type="PANTHER" id="PTHR38825:SF1">
    <property type="entry name" value="TRANSPORTER, LYSE FAMILY"/>
    <property type="match status" value="1"/>
</dbReference>
<dbReference type="HOGENOM" id="CLU_104651_0_0_2"/>
<dbReference type="Pfam" id="PF01810">
    <property type="entry name" value="LysE"/>
    <property type="match status" value="1"/>
</dbReference>